<organism evidence="7 8">
    <name type="scientific">Candidatus Methylacidiphilum infernorum</name>
    <dbReference type="NCBI Taxonomy" id="511746"/>
    <lineage>
        <taxon>Bacteria</taxon>
        <taxon>Pseudomonadati</taxon>
        <taxon>Verrucomicrobiota</taxon>
        <taxon>Methylacidiphilae</taxon>
        <taxon>Methylacidiphilales</taxon>
        <taxon>Methylacidiphilaceae</taxon>
        <taxon>Methylacidiphilum (ex Ratnadevi et al. 2023)</taxon>
    </lineage>
</organism>
<feature type="transmembrane region" description="Helical" evidence="6">
    <location>
        <begin position="349"/>
        <end position="370"/>
    </location>
</feature>
<keyword evidence="3 6" id="KW-0812">Transmembrane</keyword>
<feature type="transmembrane region" description="Helical" evidence="6">
    <location>
        <begin position="132"/>
        <end position="155"/>
    </location>
</feature>
<keyword evidence="5 6" id="KW-0472">Membrane</keyword>
<sequence length="405" mass="46287">MHRIAVSSIFYLYGKYKRQSKHFKHYFILFCSVMRTIYKFLFLELFKNSLISTSILTFFLVIANAFRDLSDLLVNNEVPLWISVKLLVSLIPFVLTFTLPWGLLIAVILLFGKMSQDRELTALKSAGISLGAIMAPVIWFALLYSVLSFAINAYIGPKSRHAFKEIFSDVMLHNPLSFFKSNKTIDQFDGFRLYATNRIGARLQDVYIWETDAELRPLRSIRASEAEIEPDLAHQRILLTLWNARQEERNVSDPQNVKLVMPGSRATQLPYEISLAQLFDRLTVRKSIGLSTLDEIGRSIVAADLFGFTSNPTPVLTEFQKRLAFSLSCFTFVLVGAPLAIQVQRKETSIGVALSLLIVLSYYVIVLLAEALKAKTNLFPELIIWLPNIIFQSLGFWLIWRVNRR</sequence>
<accession>A0ABX7PY53</accession>
<name>A0ABX7PY53_9BACT</name>
<keyword evidence="8" id="KW-1185">Reference proteome</keyword>
<gene>
    <name evidence="7" type="ORF">EM20IM_04480</name>
</gene>
<dbReference type="InterPro" id="IPR005495">
    <property type="entry name" value="LptG/LptF_permease"/>
</dbReference>
<protein>
    <submittedName>
        <fullName evidence="7">LptF/LptG family permease</fullName>
    </submittedName>
</protein>
<feature type="transmembrane region" description="Helical" evidence="6">
    <location>
        <begin position="323"/>
        <end position="343"/>
    </location>
</feature>
<evidence type="ECO:0000256" key="1">
    <source>
        <dbReference type="ARBA" id="ARBA00004651"/>
    </source>
</evidence>
<dbReference type="PANTHER" id="PTHR33529">
    <property type="entry name" value="SLR0882 PROTEIN-RELATED"/>
    <property type="match status" value="1"/>
</dbReference>
<reference evidence="7 8" key="1">
    <citation type="submission" date="2020-12" db="EMBL/GenBank/DDBJ databases">
        <authorList>
            <person name="Awala S.I."/>
            <person name="Gwak J.-H."/>
            <person name="Kim S.-J."/>
            <person name="Rhee S.-K."/>
        </authorList>
    </citation>
    <scope>NUCLEOTIDE SEQUENCE [LARGE SCALE GENOMIC DNA]</scope>
    <source>
        <strain evidence="7 8">IT5</strain>
    </source>
</reference>
<comment type="subcellular location">
    <subcellularLocation>
        <location evidence="1">Cell membrane</location>
        <topology evidence="1">Multi-pass membrane protein</topology>
    </subcellularLocation>
</comment>
<evidence type="ECO:0000313" key="7">
    <source>
        <dbReference type="EMBL" id="QSR87586.1"/>
    </source>
</evidence>
<feature type="transmembrane region" description="Helical" evidence="6">
    <location>
        <begin position="382"/>
        <end position="400"/>
    </location>
</feature>
<keyword evidence="2" id="KW-1003">Cell membrane</keyword>
<evidence type="ECO:0000256" key="4">
    <source>
        <dbReference type="ARBA" id="ARBA00022989"/>
    </source>
</evidence>
<evidence type="ECO:0000256" key="3">
    <source>
        <dbReference type="ARBA" id="ARBA00022692"/>
    </source>
</evidence>
<dbReference type="Pfam" id="PF03739">
    <property type="entry name" value="LptF_LptG"/>
    <property type="match status" value="1"/>
</dbReference>
<proteinExistence type="predicted"/>
<feature type="transmembrane region" description="Helical" evidence="6">
    <location>
        <begin position="86"/>
        <end position="112"/>
    </location>
</feature>
<evidence type="ECO:0000256" key="2">
    <source>
        <dbReference type="ARBA" id="ARBA00022475"/>
    </source>
</evidence>
<evidence type="ECO:0000256" key="5">
    <source>
        <dbReference type="ARBA" id="ARBA00023136"/>
    </source>
</evidence>
<dbReference type="EMBL" id="CP065956">
    <property type="protein sequence ID" value="QSR87586.1"/>
    <property type="molecule type" value="Genomic_DNA"/>
</dbReference>
<evidence type="ECO:0000256" key="6">
    <source>
        <dbReference type="SAM" id="Phobius"/>
    </source>
</evidence>
<dbReference type="PANTHER" id="PTHR33529:SF6">
    <property type="entry name" value="YJGP_YJGQ FAMILY PERMEASE"/>
    <property type="match status" value="1"/>
</dbReference>
<dbReference type="Proteomes" id="UP000663088">
    <property type="component" value="Chromosome"/>
</dbReference>
<feature type="transmembrane region" description="Helical" evidence="6">
    <location>
        <begin position="49"/>
        <end position="66"/>
    </location>
</feature>
<evidence type="ECO:0000313" key="8">
    <source>
        <dbReference type="Proteomes" id="UP000663088"/>
    </source>
</evidence>
<keyword evidence="4 6" id="KW-1133">Transmembrane helix</keyword>